<dbReference type="InterPro" id="IPR036388">
    <property type="entry name" value="WH-like_DNA-bd_sf"/>
</dbReference>
<reference evidence="4" key="1">
    <citation type="submission" date="2020-08" db="EMBL/GenBank/DDBJ databases">
        <title>Genome public.</title>
        <authorList>
            <person name="Liu C."/>
            <person name="Sun Q."/>
        </authorList>
    </citation>
    <scope>NUCLEOTIDE SEQUENCE</scope>
    <source>
        <strain evidence="4">H8</strain>
    </source>
</reference>
<name>A0A926HYK4_9FIRM</name>
<dbReference type="Proteomes" id="UP000611762">
    <property type="component" value="Unassembled WGS sequence"/>
</dbReference>
<evidence type="ECO:0000256" key="3">
    <source>
        <dbReference type="ARBA" id="ARBA00022629"/>
    </source>
</evidence>
<evidence type="ECO:0000256" key="1">
    <source>
        <dbReference type="ARBA" id="ARBA00002486"/>
    </source>
</evidence>
<dbReference type="RefSeq" id="WP_249311680.1">
    <property type="nucleotide sequence ID" value="NZ_JACRSU010000002.1"/>
</dbReference>
<dbReference type="InterPro" id="IPR043129">
    <property type="entry name" value="ATPase_NBD"/>
</dbReference>
<dbReference type="Pfam" id="PF00480">
    <property type="entry name" value="ROK"/>
    <property type="match status" value="1"/>
</dbReference>
<dbReference type="InterPro" id="IPR036390">
    <property type="entry name" value="WH_DNA-bd_sf"/>
</dbReference>
<organism evidence="4 5">
    <name type="scientific">Congzhengia minquanensis</name>
    <dbReference type="NCBI Taxonomy" id="2763657"/>
    <lineage>
        <taxon>Bacteria</taxon>
        <taxon>Bacillati</taxon>
        <taxon>Bacillota</taxon>
        <taxon>Clostridia</taxon>
        <taxon>Eubacteriales</taxon>
        <taxon>Oscillospiraceae</taxon>
        <taxon>Congzhengia</taxon>
    </lineage>
</organism>
<comment type="function">
    <text evidence="1">Transcriptional repressor of xylose-utilizing enzymes.</text>
</comment>
<accession>A0A926HYK4</accession>
<proteinExistence type="inferred from homology"/>
<dbReference type="GO" id="GO:0042732">
    <property type="term" value="P:D-xylose metabolic process"/>
    <property type="evidence" value="ECO:0007669"/>
    <property type="project" value="UniProtKB-KW"/>
</dbReference>
<sequence>MKATNAAVMKEKNKKLVLDLIRERNLSRAELSQQTGLTKPALSTIVDELLKENIVLEVPQITNEVGRRPKKLYLNREYLYFAGVNITRNHFEAGIINFYGEVLVQKREKMKESLTANEVIEQVCSMIAREISELSIPKKKLFAIGVTTPGPVDRNNTTVLAAPNFNQWHFVNIGAQIKHHFHVPVYLENVSNAWAVCEKYFGTAKEVPNFMVVKIDEGIGSGIILGGSLYEGLNELGHTTINYNGILCECGNRGCLETYASIRSILKNTPYQTWTEAVDAEDTVLIEKEAEYLVPALVNVSNLFSLDIIVLASDIAYKSEQLLSILNARVREKSLNQKVSIVKTKITSSIQSAAVIALDKFFHL</sequence>
<dbReference type="SUPFAM" id="SSF53067">
    <property type="entry name" value="Actin-like ATPase domain"/>
    <property type="match status" value="1"/>
</dbReference>
<dbReference type="InterPro" id="IPR000600">
    <property type="entry name" value="ROK"/>
</dbReference>
<keyword evidence="3" id="KW-0859">Xylose metabolism</keyword>
<keyword evidence="3" id="KW-0119">Carbohydrate metabolism</keyword>
<keyword evidence="5" id="KW-1185">Reference proteome</keyword>
<dbReference type="Gene3D" id="1.10.10.10">
    <property type="entry name" value="Winged helix-like DNA-binding domain superfamily/Winged helix DNA-binding domain"/>
    <property type="match status" value="1"/>
</dbReference>
<protein>
    <submittedName>
        <fullName evidence="4">ROK family transcriptional regulator</fullName>
    </submittedName>
</protein>
<evidence type="ECO:0000313" key="5">
    <source>
        <dbReference type="Proteomes" id="UP000611762"/>
    </source>
</evidence>
<evidence type="ECO:0000313" key="4">
    <source>
        <dbReference type="EMBL" id="MBC8540498.1"/>
    </source>
</evidence>
<evidence type="ECO:0000256" key="2">
    <source>
        <dbReference type="ARBA" id="ARBA00006479"/>
    </source>
</evidence>
<comment type="caution">
    <text evidence="4">The sequence shown here is derived from an EMBL/GenBank/DDBJ whole genome shotgun (WGS) entry which is preliminary data.</text>
</comment>
<dbReference type="AlphaFoldDB" id="A0A926HYK4"/>
<dbReference type="EMBL" id="JACRSU010000002">
    <property type="protein sequence ID" value="MBC8540498.1"/>
    <property type="molecule type" value="Genomic_DNA"/>
</dbReference>
<dbReference type="SUPFAM" id="SSF46785">
    <property type="entry name" value="Winged helix' DNA-binding domain"/>
    <property type="match status" value="1"/>
</dbReference>
<gene>
    <name evidence="4" type="ORF">H8698_05855</name>
</gene>
<dbReference type="PANTHER" id="PTHR18964">
    <property type="entry name" value="ROK (REPRESSOR, ORF, KINASE) FAMILY"/>
    <property type="match status" value="1"/>
</dbReference>
<dbReference type="PANTHER" id="PTHR18964:SF149">
    <property type="entry name" value="BIFUNCTIONAL UDP-N-ACETYLGLUCOSAMINE 2-EPIMERASE_N-ACETYLMANNOSAMINE KINASE"/>
    <property type="match status" value="1"/>
</dbReference>
<comment type="similarity">
    <text evidence="2">Belongs to the ROK (NagC/XylR) family.</text>
</comment>
<dbReference type="Gene3D" id="3.30.420.40">
    <property type="match status" value="2"/>
</dbReference>